<protein>
    <recommendedName>
        <fullName evidence="5">EamA domain-containing protein</fullName>
    </recommendedName>
</protein>
<feature type="region of interest" description="Disordered" evidence="1">
    <location>
        <begin position="138"/>
        <end position="187"/>
    </location>
</feature>
<feature type="compositionally biased region" description="Low complexity" evidence="1">
    <location>
        <begin position="27"/>
        <end position="40"/>
    </location>
</feature>
<dbReference type="PANTHER" id="PTHR19346:SF4">
    <property type="entry name" value="SUGAR PHOSPHATE TRANSPORTER DOMAIN-CONTAINING PROTEIN"/>
    <property type="match status" value="1"/>
</dbReference>
<dbReference type="SUPFAM" id="SSF103481">
    <property type="entry name" value="Multidrug resistance efflux transporter EmrE"/>
    <property type="match status" value="2"/>
</dbReference>
<feature type="transmembrane region" description="Helical" evidence="2">
    <location>
        <begin position="503"/>
        <end position="524"/>
    </location>
</feature>
<keyword evidence="2" id="KW-0472">Membrane</keyword>
<feature type="transmembrane region" description="Helical" evidence="2">
    <location>
        <begin position="395"/>
        <end position="415"/>
    </location>
</feature>
<name>A0ABY0HD05_9PEZI</name>
<dbReference type="Pfam" id="PF16965">
    <property type="entry name" value="CSG2"/>
    <property type="match status" value="1"/>
</dbReference>
<evidence type="ECO:0000313" key="3">
    <source>
        <dbReference type="EMBL" id="RYO90565.1"/>
    </source>
</evidence>
<feature type="compositionally biased region" description="Basic and acidic residues" evidence="1">
    <location>
        <begin position="139"/>
        <end position="155"/>
    </location>
</feature>
<organism evidence="3 4">
    <name type="scientific">Monosporascus cannonballus</name>
    <dbReference type="NCBI Taxonomy" id="155416"/>
    <lineage>
        <taxon>Eukaryota</taxon>
        <taxon>Fungi</taxon>
        <taxon>Dikarya</taxon>
        <taxon>Ascomycota</taxon>
        <taxon>Pezizomycotina</taxon>
        <taxon>Sordariomycetes</taxon>
        <taxon>Xylariomycetidae</taxon>
        <taxon>Xylariales</taxon>
        <taxon>Xylariales incertae sedis</taxon>
        <taxon>Monosporascus</taxon>
    </lineage>
</organism>
<keyword evidence="2" id="KW-1133">Transmembrane helix</keyword>
<sequence>MSSKTIELSRLPPSNSKTSRKVEHSEASGSRAASSTRRVSGPFESDADQRHLGEGGSATAEEDTTPAVIDRRLSDGDWDAITGFDGSNGTRNHNPDKPAAAEAAGGFERDEYDIEDIAMADDSRASLLKTSRSATHLLKNSDDDDRGRTRYDRSTHASPLTSARSPHPARPPLLTRRSTLRSRSPDTQAKMAARKKYVFASVFLVISLVSFSVQTELASYVQNELGWNKAYCMLYLTHGSWALLWPVQLVILRVQKRNTPWRTFWRRHCYLLRSTAHMVERQDLDISRHVLQRNPLPYVVRTTAVVTSALTVAGLSWYVAVNLTSASDLTAIYNCSAFFAYAFSVPLLKEKLRLDKSLAVLVAIAGVLVVAYGDSNDDSGDGGGGPGSAPSNPDAGARFLGNVIIGVGSVLYGLYEVLYKRWACPPEGVPPTRGIIFANAFGSCIGLFTLLVFWIPLPLLHIMGWETFELPHGETALWLWVSVVMNATFAGSFLVLISLTSPVLSSVAALLTIFIVALADRLVFGETLSPAALSGGCMIVVAFALLSWSTWREMTEDAAHKAALRHGAAVPPDWSSDDESDKDDRLD</sequence>
<dbReference type="InterPro" id="IPR037185">
    <property type="entry name" value="EmrE-like"/>
</dbReference>
<feature type="transmembrane region" description="Helical" evidence="2">
    <location>
        <begin position="233"/>
        <end position="252"/>
    </location>
</feature>
<evidence type="ECO:0000256" key="1">
    <source>
        <dbReference type="SAM" id="MobiDB-lite"/>
    </source>
</evidence>
<keyword evidence="4" id="KW-1185">Reference proteome</keyword>
<evidence type="ECO:0000256" key="2">
    <source>
        <dbReference type="SAM" id="Phobius"/>
    </source>
</evidence>
<feature type="transmembrane region" description="Helical" evidence="2">
    <location>
        <begin position="197"/>
        <end position="213"/>
    </location>
</feature>
<accession>A0ABY0HD05</accession>
<dbReference type="Proteomes" id="UP000294003">
    <property type="component" value="Unassembled WGS sequence"/>
</dbReference>
<keyword evidence="2" id="KW-0812">Transmembrane</keyword>
<gene>
    <name evidence="3" type="ORF">DL762_002606</name>
</gene>
<feature type="transmembrane region" description="Helical" evidence="2">
    <location>
        <begin position="331"/>
        <end position="348"/>
    </location>
</feature>
<feature type="transmembrane region" description="Helical" evidence="2">
    <location>
        <begin position="436"/>
        <end position="457"/>
    </location>
</feature>
<evidence type="ECO:0008006" key="5">
    <source>
        <dbReference type="Google" id="ProtNLM"/>
    </source>
</evidence>
<reference evidence="3 4" key="1">
    <citation type="submission" date="2018-06" db="EMBL/GenBank/DDBJ databases">
        <title>Complete Genomes of Monosporascus.</title>
        <authorList>
            <person name="Robinson A.J."/>
            <person name="Natvig D.O."/>
        </authorList>
    </citation>
    <scope>NUCLEOTIDE SEQUENCE [LARGE SCALE GENOMIC DNA]</scope>
    <source>
        <strain evidence="3 4">CBS 609.92</strain>
    </source>
</reference>
<evidence type="ECO:0000313" key="4">
    <source>
        <dbReference type="Proteomes" id="UP000294003"/>
    </source>
</evidence>
<dbReference type="InterPro" id="IPR026505">
    <property type="entry name" value="Solute_c_fam_35_mem_F3/F4"/>
</dbReference>
<dbReference type="EMBL" id="QJNS01000054">
    <property type="protein sequence ID" value="RYO90565.1"/>
    <property type="molecule type" value="Genomic_DNA"/>
</dbReference>
<feature type="region of interest" description="Disordered" evidence="1">
    <location>
        <begin position="1"/>
        <end position="102"/>
    </location>
</feature>
<feature type="transmembrane region" description="Helical" evidence="2">
    <location>
        <begin position="477"/>
        <end position="496"/>
    </location>
</feature>
<feature type="transmembrane region" description="Helical" evidence="2">
    <location>
        <begin position="530"/>
        <end position="551"/>
    </location>
</feature>
<feature type="compositionally biased region" description="Polar residues" evidence="1">
    <location>
        <begin position="1"/>
        <end position="17"/>
    </location>
</feature>
<proteinExistence type="predicted"/>
<comment type="caution">
    <text evidence="3">The sequence shown here is derived from an EMBL/GenBank/DDBJ whole genome shotgun (WGS) entry which is preliminary data.</text>
</comment>
<dbReference type="InterPro" id="IPR031581">
    <property type="entry name" value="Csg2"/>
</dbReference>
<feature type="transmembrane region" description="Helical" evidence="2">
    <location>
        <begin position="357"/>
        <end position="375"/>
    </location>
</feature>
<feature type="transmembrane region" description="Helical" evidence="2">
    <location>
        <begin position="298"/>
        <end position="319"/>
    </location>
</feature>
<dbReference type="PANTHER" id="PTHR19346">
    <property type="entry name" value="SUGAR PHOSPHATE TRANSPORTER DOMAIN-CONTAINING PROTEIN"/>
    <property type="match status" value="1"/>
</dbReference>
<feature type="compositionally biased region" description="Low complexity" evidence="1">
    <location>
        <begin position="172"/>
        <end position="187"/>
    </location>
</feature>